<evidence type="ECO:0008006" key="3">
    <source>
        <dbReference type="Google" id="ProtNLM"/>
    </source>
</evidence>
<evidence type="ECO:0000313" key="1">
    <source>
        <dbReference type="EMBL" id="KKZ72586.1"/>
    </source>
</evidence>
<comment type="caution">
    <text evidence="1">The sequence shown here is derived from an EMBL/GenBank/DDBJ whole genome shotgun (WGS) entry which is preliminary data.</text>
</comment>
<dbReference type="OrthoDB" id="3373619at2"/>
<dbReference type="EMBL" id="LAQS01000025">
    <property type="protein sequence ID" value="KKZ72586.1"/>
    <property type="molecule type" value="Genomic_DNA"/>
</dbReference>
<gene>
    <name evidence="1" type="ORF">VO63_17450</name>
</gene>
<proteinExistence type="predicted"/>
<protein>
    <recommendedName>
        <fullName evidence="3">Secreted protein</fullName>
    </recommendedName>
</protein>
<reference evidence="1 2" key="1">
    <citation type="submission" date="2015-05" db="EMBL/GenBank/DDBJ databases">
        <title>Draft Genome assembly of Streptomyces showdoensis.</title>
        <authorList>
            <person name="Thapa K.K."/>
            <person name="Metsa-Ketela M."/>
        </authorList>
    </citation>
    <scope>NUCLEOTIDE SEQUENCE [LARGE SCALE GENOMIC DNA]</scope>
    <source>
        <strain evidence="1 2">ATCC 15227</strain>
    </source>
</reference>
<evidence type="ECO:0000313" key="2">
    <source>
        <dbReference type="Proteomes" id="UP000265325"/>
    </source>
</evidence>
<organism evidence="1 2">
    <name type="scientific">Streptomyces showdoensis</name>
    <dbReference type="NCBI Taxonomy" id="68268"/>
    <lineage>
        <taxon>Bacteria</taxon>
        <taxon>Bacillati</taxon>
        <taxon>Actinomycetota</taxon>
        <taxon>Actinomycetes</taxon>
        <taxon>Kitasatosporales</taxon>
        <taxon>Streptomycetaceae</taxon>
        <taxon>Streptomyces</taxon>
    </lineage>
</organism>
<dbReference type="Proteomes" id="UP000265325">
    <property type="component" value="Unassembled WGS sequence"/>
</dbReference>
<name>A0A2P2GM58_STREW</name>
<dbReference type="AlphaFoldDB" id="A0A2P2GM58"/>
<sequence length="152" mass="16123">MGAAALVAALSNPAAGASNASVAEEIPGFAVEDFRYPNADAILRDKGIVLKRGDGHITLADCGSEPGLLQIMRRPEDAVPVCFKVTGDSGFLTMEIPSVYGVKGNAYDATVDMTVGTEKKSFAVTPNQWTAVGETTDPEAREYMLVEIRTQK</sequence>
<keyword evidence="2" id="KW-1185">Reference proteome</keyword>
<accession>A0A2P2GM58</accession>